<dbReference type="SMART" id="SM01317">
    <property type="entry name" value="SPOB_ab"/>
    <property type="match status" value="1"/>
</dbReference>
<name>A0A323TH27_9BACI</name>
<evidence type="ECO:0000256" key="1">
    <source>
        <dbReference type="ARBA" id="ARBA00022553"/>
    </source>
</evidence>
<dbReference type="Pfam" id="PF14682">
    <property type="entry name" value="SPOB_ab"/>
    <property type="match status" value="1"/>
</dbReference>
<dbReference type="InterPro" id="IPR016122">
    <property type="entry name" value="SpoOB_C"/>
</dbReference>
<protein>
    <recommendedName>
        <fullName evidence="4">Sporulation initiation phosphotransferase B C-terminal domain-containing protein</fullName>
    </recommendedName>
</protein>
<dbReference type="Pfam" id="PF14689">
    <property type="entry name" value="SPOB_a"/>
    <property type="match status" value="1"/>
</dbReference>
<dbReference type="SUPFAM" id="SSF55890">
    <property type="entry name" value="Sporulation response regulatory protein Spo0B"/>
    <property type="match status" value="1"/>
</dbReference>
<dbReference type="GO" id="GO:0000155">
    <property type="term" value="F:phosphorelay sensor kinase activity"/>
    <property type="evidence" value="ECO:0007669"/>
    <property type="project" value="InterPro"/>
</dbReference>
<evidence type="ECO:0000313" key="5">
    <source>
        <dbReference type="EMBL" id="PYZ94128.1"/>
    </source>
</evidence>
<keyword evidence="3" id="KW-0418">Kinase</keyword>
<dbReference type="InterPro" id="IPR037100">
    <property type="entry name" value="Spo0B_C_sf"/>
</dbReference>
<keyword evidence="2" id="KW-0808">Transferase</keyword>
<organism evidence="5 6">
    <name type="scientific">Salipaludibacillus keqinensis</name>
    <dbReference type="NCBI Taxonomy" id="2045207"/>
    <lineage>
        <taxon>Bacteria</taxon>
        <taxon>Bacillati</taxon>
        <taxon>Bacillota</taxon>
        <taxon>Bacilli</taxon>
        <taxon>Bacillales</taxon>
        <taxon>Bacillaceae</taxon>
    </lineage>
</organism>
<accession>A0A323TH27</accession>
<reference evidence="5 6" key="1">
    <citation type="submission" date="2017-10" db="EMBL/GenBank/DDBJ databases">
        <title>Bacillus sp. nov., a halophilic bacterium isolated from a Keqin Lake.</title>
        <authorList>
            <person name="Wang H."/>
        </authorList>
    </citation>
    <scope>NUCLEOTIDE SEQUENCE [LARGE SCALE GENOMIC DNA]</scope>
    <source>
        <strain evidence="5 6">KQ-12</strain>
    </source>
</reference>
<proteinExistence type="predicted"/>
<gene>
    <name evidence="5" type="ORF">CR194_00880</name>
</gene>
<feature type="domain" description="Sporulation initiation phosphotransferase B C-terminal" evidence="4">
    <location>
        <begin position="72"/>
        <end position="185"/>
    </location>
</feature>
<sequence>MNLSCCLFSRSVNMAKEWDVLNALRHYRHDWLNHMQLINGYIAMGRTEKVETLIDDIVNQAKNESHLSNLNMNQLAEEILTFNWNGHSFSLNFEVISESKDWSNWEELLLSFFREFMKILDLSTKYGEEQQAVLMMNDIESITVEIDFQGSLRINKEWIENIKRIERRYGNHIDQIEWNESECYVKFVADIEDEHITMT</sequence>
<dbReference type="Gene3D" id="1.10.287.130">
    <property type="match status" value="1"/>
</dbReference>
<dbReference type="AlphaFoldDB" id="A0A323TH27"/>
<comment type="caution">
    <text evidence="5">The sequence shown here is derived from an EMBL/GenBank/DDBJ whole genome shotgun (WGS) entry which is preliminary data.</text>
</comment>
<dbReference type="EMBL" id="PDOD01000001">
    <property type="protein sequence ID" value="PYZ94128.1"/>
    <property type="molecule type" value="Genomic_DNA"/>
</dbReference>
<dbReference type="Proteomes" id="UP000248214">
    <property type="component" value="Unassembled WGS sequence"/>
</dbReference>
<evidence type="ECO:0000313" key="6">
    <source>
        <dbReference type="Proteomes" id="UP000248214"/>
    </source>
</evidence>
<evidence type="ECO:0000259" key="4">
    <source>
        <dbReference type="SMART" id="SM01317"/>
    </source>
</evidence>
<dbReference type="InterPro" id="IPR016120">
    <property type="entry name" value="Sig_transdc_His_kin_SpoOB"/>
</dbReference>
<keyword evidence="6" id="KW-1185">Reference proteome</keyword>
<dbReference type="InterPro" id="IPR039506">
    <property type="entry name" value="SPOB_a"/>
</dbReference>
<evidence type="ECO:0000256" key="2">
    <source>
        <dbReference type="ARBA" id="ARBA00022679"/>
    </source>
</evidence>
<evidence type="ECO:0000256" key="3">
    <source>
        <dbReference type="ARBA" id="ARBA00022777"/>
    </source>
</evidence>
<dbReference type="Gene3D" id="3.30.565.30">
    <property type="entry name" value="Sporulation initiation phosphotransferase B (SpoOB), C-terminal domain"/>
    <property type="match status" value="1"/>
</dbReference>
<keyword evidence="1" id="KW-0597">Phosphoprotein</keyword>